<feature type="transmembrane region" description="Helical" evidence="5">
    <location>
        <begin position="108"/>
        <end position="129"/>
    </location>
</feature>
<dbReference type="NCBIfam" id="TIGR02138">
    <property type="entry name" value="phosphate_pstC"/>
    <property type="match status" value="1"/>
</dbReference>
<name>A0A1G2IGS7_9BACT</name>
<dbReference type="Proteomes" id="UP000176774">
    <property type="component" value="Unassembled WGS sequence"/>
</dbReference>
<keyword evidence="6" id="KW-0592">Phosphate transport</keyword>
<dbReference type="PANTHER" id="PTHR42727:SF1">
    <property type="entry name" value="PHOSPHATE TRANSPORT SYSTEM PERMEASE"/>
    <property type="match status" value="1"/>
</dbReference>
<feature type="domain" description="ABC transmembrane type-1" evidence="7">
    <location>
        <begin position="72"/>
        <end position="284"/>
    </location>
</feature>
<protein>
    <recommendedName>
        <fullName evidence="6">Phosphate transport system permease protein</fullName>
    </recommendedName>
</protein>
<dbReference type="AlphaFoldDB" id="A0A1G2IGS7"/>
<keyword evidence="3 5" id="KW-1133">Transmembrane helix</keyword>
<reference evidence="8 9" key="1">
    <citation type="journal article" date="2016" name="Nat. Commun.">
        <title>Thousands of microbial genomes shed light on interconnected biogeochemical processes in an aquifer system.</title>
        <authorList>
            <person name="Anantharaman K."/>
            <person name="Brown C.T."/>
            <person name="Hug L.A."/>
            <person name="Sharon I."/>
            <person name="Castelle C.J."/>
            <person name="Probst A.J."/>
            <person name="Thomas B.C."/>
            <person name="Singh A."/>
            <person name="Wilkins M.J."/>
            <person name="Karaoz U."/>
            <person name="Brodie E.L."/>
            <person name="Williams K.H."/>
            <person name="Hubbard S.S."/>
            <person name="Banfield J.F."/>
        </authorList>
    </citation>
    <scope>NUCLEOTIDE SEQUENCE [LARGE SCALE GENOMIC DNA]</scope>
</reference>
<comment type="subcellular location">
    <subcellularLocation>
        <location evidence="5">Cell membrane</location>
        <topology evidence="5">Multi-pass membrane protein</topology>
    </subcellularLocation>
    <subcellularLocation>
        <location evidence="1">Membrane</location>
        <topology evidence="1">Multi-pass membrane protein</topology>
    </subcellularLocation>
</comment>
<feature type="transmembrane region" description="Helical" evidence="5">
    <location>
        <begin position="68"/>
        <end position="96"/>
    </location>
</feature>
<dbReference type="Gene3D" id="1.10.3720.10">
    <property type="entry name" value="MetI-like"/>
    <property type="match status" value="1"/>
</dbReference>
<feature type="transmembrane region" description="Helical" evidence="5">
    <location>
        <begin position="149"/>
        <end position="171"/>
    </location>
</feature>
<keyword evidence="2 5" id="KW-0812">Transmembrane</keyword>
<dbReference type="GO" id="GO:0005886">
    <property type="term" value="C:plasma membrane"/>
    <property type="evidence" value="ECO:0007669"/>
    <property type="project" value="UniProtKB-SubCell"/>
</dbReference>
<keyword evidence="6" id="KW-1003">Cell membrane</keyword>
<dbReference type="SUPFAM" id="SSF161098">
    <property type="entry name" value="MetI-like"/>
    <property type="match status" value="1"/>
</dbReference>
<dbReference type="GO" id="GO:0006817">
    <property type="term" value="P:phosphate ion transport"/>
    <property type="evidence" value="ECO:0007669"/>
    <property type="project" value="UniProtKB-KW"/>
</dbReference>
<dbReference type="GO" id="GO:0005315">
    <property type="term" value="F:phosphate transmembrane transporter activity"/>
    <property type="evidence" value="ECO:0007669"/>
    <property type="project" value="InterPro"/>
</dbReference>
<evidence type="ECO:0000256" key="1">
    <source>
        <dbReference type="ARBA" id="ARBA00004141"/>
    </source>
</evidence>
<dbReference type="InterPro" id="IPR000515">
    <property type="entry name" value="MetI-like"/>
</dbReference>
<keyword evidence="4 5" id="KW-0472">Membrane</keyword>
<evidence type="ECO:0000256" key="6">
    <source>
        <dbReference type="RuleBase" id="RU363054"/>
    </source>
</evidence>
<comment type="similarity">
    <text evidence="6">Belongs to the binding-protein-dependent transport system permease family. CysTW subfamily.</text>
</comment>
<feature type="transmembrane region" description="Helical" evidence="5">
    <location>
        <begin position="192"/>
        <end position="213"/>
    </location>
</feature>
<dbReference type="Pfam" id="PF00528">
    <property type="entry name" value="BPD_transp_1"/>
    <property type="match status" value="1"/>
</dbReference>
<evidence type="ECO:0000256" key="2">
    <source>
        <dbReference type="ARBA" id="ARBA00022692"/>
    </source>
</evidence>
<dbReference type="STRING" id="1802214.A2908_04715"/>
<evidence type="ECO:0000313" key="9">
    <source>
        <dbReference type="Proteomes" id="UP000176774"/>
    </source>
</evidence>
<evidence type="ECO:0000256" key="5">
    <source>
        <dbReference type="RuleBase" id="RU363032"/>
    </source>
</evidence>
<keyword evidence="5" id="KW-0813">Transport</keyword>
<dbReference type="InterPro" id="IPR035906">
    <property type="entry name" value="MetI-like_sf"/>
</dbReference>
<dbReference type="InterPro" id="IPR011864">
    <property type="entry name" value="Phosphate_PstC"/>
</dbReference>
<evidence type="ECO:0000313" key="8">
    <source>
        <dbReference type="EMBL" id="OGZ73996.1"/>
    </source>
</evidence>
<feature type="transmembrane region" description="Helical" evidence="5">
    <location>
        <begin position="12"/>
        <end position="37"/>
    </location>
</feature>
<proteinExistence type="inferred from homology"/>
<evidence type="ECO:0000259" key="7">
    <source>
        <dbReference type="PROSITE" id="PS50928"/>
    </source>
</evidence>
<sequence length="293" mass="32024">MYKHTFQTKEKIIELIFGFCGMFSLFITLGIMGIIFWETTLFFKEVSLFEFMFSTQWTPLFSIKHFGVLPLITGTLLVAGIAMAIAMPTGVLMAIFMNEYANAKVRRILKPVLEILAGIPTIVYGYFALLSVTPFLQKVIPSLSGFNAISPGIVMGIMILPMVVSLSDDAFGAVPKEMKLAAYALGSSRFQVAFKIILPAAMSGVIAAFMLAISRAIGETMLVAIAAGMKPAFTLNPLVPIQTITSYIVQISLGDTPVGTLAYRSIFAVASVLFIITFIFNVIAQKLRHSLKY</sequence>
<dbReference type="PROSITE" id="PS50928">
    <property type="entry name" value="ABC_TM1"/>
    <property type="match status" value="1"/>
</dbReference>
<dbReference type="EMBL" id="MHPA01000004">
    <property type="protein sequence ID" value="OGZ73996.1"/>
    <property type="molecule type" value="Genomic_DNA"/>
</dbReference>
<dbReference type="PANTHER" id="PTHR42727">
    <property type="entry name" value="PHOSPHATE TRANSPORT SYSTEM PERMEASE PROTEIN"/>
    <property type="match status" value="1"/>
</dbReference>
<accession>A0A1G2IGS7</accession>
<comment type="function">
    <text evidence="6">Part of the binding-protein-dependent transport system for phosphate; probably responsible for the translocation of the substrate across the membrane.</text>
</comment>
<evidence type="ECO:0000256" key="3">
    <source>
        <dbReference type="ARBA" id="ARBA00022989"/>
    </source>
</evidence>
<comment type="caution">
    <text evidence="8">The sequence shown here is derived from an EMBL/GenBank/DDBJ whole genome shotgun (WGS) entry which is preliminary data.</text>
</comment>
<evidence type="ECO:0000256" key="4">
    <source>
        <dbReference type="ARBA" id="ARBA00023136"/>
    </source>
</evidence>
<organism evidence="8 9">
    <name type="scientific">Candidatus Staskawiczbacteria bacterium RIFCSPLOWO2_01_FULL_38_12b</name>
    <dbReference type="NCBI Taxonomy" id="1802214"/>
    <lineage>
        <taxon>Bacteria</taxon>
        <taxon>Candidatus Staskawicziibacteriota</taxon>
    </lineage>
</organism>
<feature type="transmembrane region" description="Helical" evidence="5">
    <location>
        <begin position="261"/>
        <end position="284"/>
    </location>
</feature>
<gene>
    <name evidence="8" type="ORF">A2908_04715</name>
</gene>
<dbReference type="CDD" id="cd06261">
    <property type="entry name" value="TM_PBP2"/>
    <property type="match status" value="1"/>
</dbReference>